<dbReference type="PANTHER" id="PTHR31681:SF3">
    <property type="entry name" value="OS04G0690100 PROTEIN"/>
    <property type="match status" value="1"/>
</dbReference>
<keyword evidence="1" id="KW-0863">Zinc-finger</keyword>
<protein>
    <recommendedName>
        <fullName evidence="3">C2H2-type domain-containing protein</fullName>
    </recommendedName>
</protein>
<gene>
    <name evidence="4" type="ORF">SAY87_014048</name>
</gene>
<feature type="compositionally biased region" description="Low complexity" evidence="2">
    <location>
        <begin position="95"/>
        <end position="119"/>
    </location>
</feature>
<evidence type="ECO:0000313" key="5">
    <source>
        <dbReference type="Proteomes" id="UP001345219"/>
    </source>
</evidence>
<feature type="region of interest" description="Disordered" evidence="2">
    <location>
        <begin position="46"/>
        <end position="119"/>
    </location>
</feature>
<reference evidence="4 5" key="1">
    <citation type="journal article" date="2023" name="Hortic Res">
        <title>Pangenome of water caltrop reveals structural variations and asymmetric subgenome divergence after allopolyploidization.</title>
        <authorList>
            <person name="Zhang X."/>
            <person name="Chen Y."/>
            <person name="Wang L."/>
            <person name="Yuan Y."/>
            <person name="Fang M."/>
            <person name="Shi L."/>
            <person name="Lu R."/>
            <person name="Comes H.P."/>
            <person name="Ma Y."/>
            <person name="Chen Y."/>
            <person name="Huang G."/>
            <person name="Zhou Y."/>
            <person name="Zheng Z."/>
            <person name="Qiu Y."/>
        </authorList>
    </citation>
    <scope>NUCLEOTIDE SEQUENCE [LARGE SCALE GENOMIC DNA]</scope>
    <source>
        <tissue evidence="4">Roots</tissue>
    </source>
</reference>
<dbReference type="PANTHER" id="PTHR31681">
    <property type="entry name" value="C2H2-LIKE ZINC FINGER PROTEIN"/>
    <property type="match status" value="1"/>
</dbReference>
<accession>A0AAN7H2G2</accession>
<feature type="compositionally biased region" description="Low complexity" evidence="2">
    <location>
        <begin position="72"/>
        <end position="82"/>
    </location>
</feature>
<organism evidence="4 5">
    <name type="scientific">Trapa incisa</name>
    <dbReference type="NCBI Taxonomy" id="236973"/>
    <lineage>
        <taxon>Eukaryota</taxon>
        <taxon>Viridiplantae</taxon>
        <taxon>Streptophyta</taxon>
        <taxon>Embryophyta</taxon>
        <taxon>Tracheophyta</taxon>
        <taxon>Spermatophyta</taxon>
        <taxon>Magnoliopsida</taxon>
        <taxon>eudicotyledons</taxon>
        <taxon>Gunneridae</taxon>
        <taxon>Pentapetalae</taxon>
        <taxon>rosids</taxon>
        <taxon>malvids</taxon>
        <taxon>Myrtales</taxon>
        <taxon>Lythraceae</taxon>
        <taxon>Trapa</taxon>
    </lineage>
</organism>
<dbReference type="InterPro" id="IPR013087">
    <property type="entry name" value="Znf_C2H2_type"/>
</dbReference>
<dbReference type="Proteomes" id="UP001345219">
    <property type="component" value="Chromosome 12"/>
</dbReference>
<name>A0AAN7H2G2_9MYRT</name>
<feature type="region of interest" description="Disordered" evidence="2">
    <location>
        <begin position="1"/>
        <end position="26"/>
    </location>
</feature>
<dbReference type="SUPFAM" id="SSF56399">
    <property type="entry name" value="ADP-ribosylation"/>
    <property type="match status" value="1"/>
</dbReference>
<dbReference type="AlphaFoldDB" id="A0AAN7H2G2"/>
<feature type="region of interest" description="Disordered" evidence="2">
    <location>
        <begin position="248"/>
        <end position="270"/>
    </location>
</feature>
<sequence>MAKERASITPLEAPQKENRGHDQLPRFPYKQEKWTLVRTLLGCDHQPIEDATGKSKKMKPAGTPGLHRRRPSSSLSSSGRSVRAPHPLDEPKAVSSSSSSFNSLSINSSRSSSSHGRASGSFRGMTGLFGCYECRMIVDPIAVGLLREPSLRSTICACPECGENFMKPEIMELHLSLRHAGPCAVCEIIRNGFKLKNRECGQELGILTTATSGRAHDKAEERANSREKKVQRAMLVCRVIAGRVKRNNNTVEGQEMEDRYDSVSGGSENSGGPFSSLDELFVFNPRAILPCFVVIYHGF</sequence>
<dbReference type="PROSITE" id="PS50157">
    <property type="entry name" value="ZINC_FINGER_C2H2_2"/>
    <property type="match status" value="1"/>
</dbReference>
<evidence type="ECO:0000259" key="3">
    <source>
        <dbReference type="PROSITE" id="PS50157"/>
    </source>
</evidence>
<evidence type="ECO:0000256" key="1">
    <source>
        <dbReference type="PROSITE-ProRule" id="PRU00042"/>
    </source>
</evidence>
<dbReference type="EMBL" id="JAXIOK010000019">
    <property type="protein sequence ID" value="KAK4747462.1"/>
    <property type="molecule type" value="Genomic_DNA"/>
</dbReference>
<keyword evidence="5" id="KW-1185">Reference proteome</keyword>
<proteinExistence type="predicted"/>
<evidence type="ECO:0000313" key="4">
    <source>
        <dbReference type="EMBL" id="KAK4747462.1"/>
    </source>
</evidence>
<feature type="domain" description="C2H2-type" evidence="3">
    <location>
        <begin position="156"/>
        <end position="184"/>
    </location>
</feature>
<comment type="caution">
    <text evidence="4">The sequence shown here is derived from an EMBL/GenBank/DDBJ whole genome shotgun (WGS) entry which is preliminary data.</text>
</comment>
<dbReference type="PROSITE" id="PS00028">
    <property type="entry name" value="ZINC_FINGER_C2H2_1"/>
    <property type="match status" value="1"/>
</dbReference>
<dbReference type="GO" id="GO:0008270">
    <property type="term" value="F:zinc ion binding"/>
    <property type="evidence" value="ECO:0007669"/>
    <property type="project" value="UniProtKB-KW"/>
</dbReference>
<dbReference type="Gene3D" id="3.90.228.10">
    <property type="match status" value="1"/>
</dbReference>
<keyword evidence="1" id="KW-0479">Metal-binding</keyword>
<keyword evidence="1" id="KW-0862">Zinc</keyword>
<evidence type="ECO:0000256" key="2">
    <source>
        <dbReference type="SAM" id="MobiDB-lite"/>
    </source>
</evidence>
<feature type="compositionally biased region" description="Basic and acidic residues" evidence="2">
    <location>
        <begin position="14"/>
        <end position="26"/>
    </location>
</feature>